<evidence type="ECO:0000256" key="1">
    <source>
        <dbReference type="SAM" id="Coils"/>
    </source>
</evidence>
<keyword evidence="1" id="KW-0175">Coiled coil</keyword>
<feature type="compositionally biased region" description="Low complexity" evidence="2">
    <location>
        <begin position="1"/>
        <end position="13"/>
    </location>
</feature>
<evidence type="ECO:0000259" key="3">
    <source>
        <dbReference type="Pfam" id="PF26571"/>
    </source>
</evidence>
<comment type="caution">
    <text evidence="4">The sequence shown here is derived from an EMBL/GenBank/DDBJ whole genome shotgun (WGS) entry which is preliminary data.</text>
</comment>
<feature type="coiled-coil region" evidence="1">
    <location>
        <begin position="117"/>
        <end position="165"/>
    </location>
</feature>
<dbReference type="Proteomes" id="UP001596972">
    <property type="component" value="Unassembled WGS sequence"/>
</dbReference>
<protein>
    <recommendedName>
        <fullName evidence="3">ARB-07466-like C-terminal domain-containing protein</fullName>
    </recommendedName>
</protein>
<name>A0ABW3ESZ2_9ACTN</name>
<accession>A0ABW3ESZ2</accession>
<dbReference type="EMBL" id="JBHTJA010000057">
    <property type="protein sequence ID" value="MFD0903529.1"/>
    <property type="molecule type" value="Genomic_DNA"/>
</dbReference>
<sequence>MAVAQPAAARAAATRPEKDPAEQLADLEKRKKALEKDYRGRIETLEDLQDGAAKATSRAARLDRELKTARAQVRALAAGSYMTGARDSLPTLLDGDGAALRGAVMLEYLARDGGRRIQSVTELALEAEESRRTAEKKVEAVRREVAELEGKRSKVRKLLAKYRAENPSRGRPDGVSGKAKSPLVGTYMTPRMRAVMLEIDQKFGPFPMIGCYRPGDPQDHGSGRACDFMESTAGQMPTASATAHGDSVARYAVDNAGRLGIKYVIWRQRIWDARSGSGWRQMEDRGGITQNHMDHPHISVF</sequence>
<organism evidence="4 5">
    <name type="scientific">Actinomadura sediminis</name>
    <dbReference type="NCBI Taxonomy" id="1038904"/>
    <lineage>
        <taxon>Bacteria</taxon>
        <taxon>Bacillati</taxon>
        <taxon>Actinomycetota</taxon>
        <taxon>Actinomycetes</taxon>
        <taxon>Streptosporangiales</taxon>
        <taxon>Thermomonosporaceae</taxon>
        <taxon>Actinomadura</taxon>
    </lineage>
</organism>
<evidence type="ECO:0000256" key="2">
    <source>
        <dbReference type="SAM" id="MobiDB-lite"/>
    </source>
</evidence>
<dbReference type="RefSeq" id="WP_378302434.1">
    <property type="nucleotide sequence ID" value="NZ_JBHTJA010000057.1"/>
</dbReference>
<evidence type="ECO:0000313" key="5">
    <source>
        <dbReference type="Proteomes" id="UP001596972"/>
    </source>
</evidence>
<reference evidence="5" key="1">
    <citation type="journal article" date="2019" name="Int. J. Syst. Evol. Microbiol.">
        <title>The Global Catalogue of Microorganisms (GCM) 10K type strain sequencing project: providing services to taxonomists for standard genome sequencing and annotation.</title>
        <authorList>
            <consortium name="The Broad Institute Genomics Platform"/>
            <consortium name="The Broad Institute Genome Sequencing Center for Infectious Disease"/>
            <person name="Wu L."/>
            <person name="Ma J."/>
        </authorList>
    </citation>
    <scope>NUCLEOTIDE SEQUENCE [LARGE SCALE GENOMIC DNA]</scope>
    <source>
        <strain evidence="5">JCM 31202</strain>
    </source>
</reference>
<gene>
    <name evidence="4" type="ORF">ACFQ11_24260</name>
</gene>
<feature type="domain" description="ARB-07466-like C-terminal" evidence="3">
    <location>
        <begin position="188"/>
        <end position="293"/>
    </location>
</feature>
<evidence type="ECO:0000313" key="4">
    <source>
        <dbReference type="EMBL" id="MFD0903529.1"/>
    </source>
</evidence>
<proteinExistence type="predicted"/>
<feature type="compositionally biased region" description="Basic and acidic residues" evidence="2">
    <location>
        <begin position="15"/>
        <end position="25"/>
    </location>
</feature>
<keyword evidence="5" id="KW-1185">Reference proteome</keyword>
<dbReference type="Pfam" id="PF26571">
    <property type="entry name" value="VldE"/>
    <property type="match status" value="1"/>
</dbReference>
<dbReference type="InterPro" id="IPR058593">
    <property type="entry name" value="ARB_07466-like_C"/>
</dbReference>
<feature type="region of interest" description="Disordered" evidence="2">
    <location>
        <begin position="1"/>
        <end position="25"/>
    </location>
</feature>